<evidence type="ECO:0000313" key="3">
    <source>
        <dbReference type="EMBL" id="MFC3073699.1"/>
    </source>
</evidence>
<dbReference type="Pfam" id="PF01266">
    <property type="entry name" value="DAO"/>
    <property type="match status" value="1"/>
</dbReference>
<keyword evidence="1 3" id="KW-0560">Oxidoreductase</keyword>
<dbReference type="SUPFAM" id="SSF51905">
    <property type="entry name" value="FAD/NAD(P)-binding domain"/>
    <property type="match status" value="1"/>
</dbReference>
<dbReference type="InterPro" id="IPR036188">
    <property type="entry name" value="FAD/NAD-bd_sf"/>
</dbReference>
<dbReference type="EC" id="1.-.-.-" evidence="3"/>
<dbReference type="RefSeq" id="WP_257313644.1">
    <property type="nucleotide sequence ID" value="NZ_JANFDG010000004.1"/>
</dbReference>
<dbReference type="PANTHER" id="PTHR13847">
    <property type="entry name" value="SARCOSINE DEHYDROGENASE-RELATED"/>
    <property type="match status" value="1"/>
</dbReference>
<dbReference type="Proteomes" id="UP001595377">
    <property type="component" value="Unassembled WGS sequence"/>
</dbReference>
<evidence type="ECO:0000259" key="2">
    <source>
        <dbReference type="Pfam" id="PF01266"/>
    </source>
</evidence>
<gene>
    <name evidence="3" type="ORF">ACFOHH_11360</name>
</gene>
<comment type="caution">
    <text evidence="3">The sequence shown here is derived from an EMBL/GenBank/DDBJ whole genome shotgun (WGS) entry which is preliminary data.</text>
</comment>
<dbReference type="EMBL" id="JBHRSP010000017">
    <property type="protein sequence ID" value="MFC3073699.1"/>
    <property type="molecule type" value="Genomic_DNA"/>
</dbReference>
<name>A0ABV7DGW5_9HYPH</name>
<keyword evidence="4" id="KW-1185">Reference proteome</keyword>
<evidence type="ECO:0000256" key="1">
    <source>
        <dbReference type="ARBA" id="ARBA00023002"/>
    </source>
</evidence>
<reference evidence="4" key="1">
    <citation type="journal article" date="2019" name="Int. J. Syst. Evol. Microbiol.">
        <title>The Global Catalogue of Microorganisms (GCM) 10K type strain sequencing project: providing services to taxonomists for standard genome sequencing and annotation.</title>
        <authorList>
            <consortium name="The Broad Institute Genomics Platform"/>
            <consortium name="The Broad Institute Genome Sequencing Center for Infectious Disease"/>
            <person name="Wu L."/>
            <person name="Ma J."/>
        </authorList>
    </citation>
    <scope>NUCLEOTIDE SEQUENCE [LARGE SCALE GENOMIC DNA]</scope>
    <source>
        <strain evidence="4">KCTC 52677</strain>
    </source>
</reference>
<organism evidence="3 4">
    <name type="scientific">Shinella pollutisoli</name>
    <dbReference type="NCBI Taxonomy" id="2250594"/>
    <lineage>
        <taxon>Bacteria</taxon>
        <taxon>Pseudomonadati</taxon>
        <taxon>Pseudomonadota</taxon>
        <taxon>Alphaproteobacteria</taxon>
        <taxon>Hyphomicrobiales</taxon>
        <taxon>Rhizobiaceae</taxon>
        <taxon>Shinella</taxon>
    </lineage>
</organism>
<accession>A0ABV7DGW5</accession>
<proteinExistence type="predicted"/>
<protein>
    <submittedName>
        <fullName evidence="3">NAD(P)/FAD-dependent oxidoreductase</fullName>
        <ecNumber evidence="3">1.-.-.-</ecNumber>
    </submittedName>
</protein>
<dbReference type="GO" id="GO:0016491">
    <property type="term" value="F:oxidoreductase activity"/>
    <property type="evidence" value="ECO:0007669"/>
    <property type="project" value="UniProtKB-KW"/>
</dbReference>
<dbReference type="Gene3D" id="3.50.50.60">
    <property type="entry name" value="FAD/NAD(P)-binding domain"/>
    <property type="match status" value="1"/>
</dbReference>
<dbReference type="Gene3D" id="3.30.9.10">
    <property type="entry name" value="D-Amino Acid Oxidase, subunit A, domain 2"/>
    <property type="match status" value="1"/>
</dbReference>
<dbReference type="InterPro" id="IPR006076">
    <property type="entry name" value="FAD-dep_OxRdtase"/>
</dbReference>
<evidence type="ECO:0000313" key="4">
    <source>
        <dbReference type="Proteomes" id="UP001595377"/>
    </source>
</evidence>
<feature type="domain" description="FAD dependent oxidoreductase" evidence="2">
    <location>
        <begin position="39"/>
        <end position="391"/>
    </location>
</feature>
<dbReference type="PANTHER" id="PTHR13847:SF201">
    <property type="entry name" value="PUTATIBE OXIDOREDUCTASE"/>
    <property type="match status" value="1"/>
</dbReference>
<sequence>MNQPSLTHERELRRSRPLWLDSPRISVRTRTHPSLSRYDAVVVGAGISGALVAHALAGVGRSVLIVDRRPPVRGSSIASTAMIQHEIDVPLTRLGRMIGRERAARAWQRSAGAVLRLEETVNTLGLSCGFRRKGALYLAGDEMGARALKAEAKAREAAGIGARFLDAATLRETYGLDRTGAIESGISASANPGQLTAGLLRDLQRRGVEIVAGTEITDLRSLSEEVVMATGEGRLIGAGHAIFCTGYEFLKRLADKRHRIISTWALASRPGLAVPGWLKDRLVWEASDPYLYLRVDAAGRLVAGGEDEEDEEAFRSAGKLVTHTDAIRRKVEALIGVKLGAPAYRWAAAFGATATGLPLIGPVPGLANVHAVMGFGGNGITFSQIAAEIVSAAVNGTRDPDADLFAFD</sequence>